<evidence type="ECO:0000256" key="2">
    <source>
        <dbReference type="ARBA" id="ARBA00023043"/>
    </source>
</evidence>
<feature type="repeat" description="ANK" evidence="3">
    <location>
        <begin position="124"/>
        <end position="156"/>
    </location>
</feature>
<dbReference type="AlphaFoldDB" id="A0AA88L2I1"/>
<reference evidence="4" key="1">
    <citation type="submission" date="2023-07" db="EMBL/GenBank/DDBJ databases">
        <title>Chromosome-level genome assembly of Artemia franciscana.</title>
        <authorList>
            <person name="Jo E."/>
        </authorList>
    </citation>
    <scope>NUCLEOTIDE SEQUENCE</scope>
    <source>
        <tissue evidence="4">Whole body</tissue>
    </source>
</reference>
<dbReference type="Proteomes" id="UP001187531">
    <property type="component" value="Unassembled WGS sequence"/>
</dbReference>
<dbReference type="PROSITE" id="PS50088">
    <property type="entry name" value="ANK_REPEAT"/>
    <property type="match status" value="1"/>
</dbReference>
<gene>
    <name evidence="4" type="ORF">QYM36_008634</name>
</gene>
<name>A0AA88L2I1_ARTSF</name>
<evidence type="ECO:0000256" key="1">
    <source>
        <dbReference type="ARBA" id="ARBA00022737"/>
    </source>
</evidence>
<dbReference type="SMART" id="SM00248">
    <property type="entry name" value="ANK"/>
    <property type="match status" value="1"/>
</dbReference>
<evidence type="ECO:0000256" key="3">
    <source>
        <dbReference type="PROSITE-ProRule" id="PRU00023"/>
    </source>
</evidence>
<dbReference type="EMBL" id="JAVRJZ010000013">
    <property type="protein sequence ID" value="KAK2714102.1"/>
    <property type="molecule type" value="Genomic_DNA"/>
</dbReference>
<dbReference type="GO" id="GO:0004842">
    <property type="term" value="F:ubiquitin-protein transferase activity"/>
    <property type="evidence" value="ECO:0007669"/>
    <property type="project" value="TreeGrafter"/>
</dbReference>
<dbReference type="GO" id="GO:0070531">
    <property type="term" value="C:BRCA1-A complex"/>
    <property type="evidence" value="ECO:0007669"/>
    <property type="project" value="TreeGrafter"/>
</dbReference>
<dbReference type="Pfam" id="PF12796">
    <property type="entry name" value="Ank_2"/>
    <property type="match status" value="1"/>
</dbReference>
<sequence length="181" mass="20706">MEMGDYIISIMENNINTGVRKNNPYRVNLSGELSDDDRLKITKYLVDNRGIETNYSVDFVDGTALHCNAKIPESFRNQAELFKNPDGFNLNRYFEKSLRLHLKHTHSIKFITRKNGNVNLSDRNGNTPLHWAADLQQVEIVKLLLQHGAIYNVINLNGSTPLEDLTSRHTDLLNEKGKKIV</sequence>
<comment type="caution">
    <text evidence="4">The sequence shown here is derived from an EMBL/GenBank/DDBJ whole genome shotgun (WGS) entry which is preliminary data.</text>
</comment>
<proteinExistence type="predicted"/>
<dbReference type="Gene3D" id="1.25.40.20">
    <property type="entry name" value="Ankyrin repeat-containing domain"/>
    <property type="match status" value="1"/>
</dbReference>
<evidence type="ECO:0000313" key="5">
    <source>
        <dbReference type="Proteomes" id="UP001187531"/>
    </source>
</evidence>
<keyword evidence="2 3" id="KW-0040">ANK repeat</keyword>
<accession>A0AA88L2I1</accession>
<dbReference type="PANTHER" id="PTHR24171">
    <property type="entry name" value="ANKYRIN REPEAT DOMAIN-CONTAINING PROTEIN 39-RELATED"/>
    <property type="match status" value="1"/>
</dbReference>
<dbReference type="PROSITE" id="PS50297">
    <property type="entry name" value="ANK_REP_REGION"/>
    <property type="match status" value="1"/>
</dbReference>
<dbReference type="GO" id="GO:0085020">
    <property type="term" value="P:protein K6-linked ubiquitination"/>
    <property type="evidence" value="ECO:0007669"/>
    <property type="project" value="TreeGrafter"/>
</dbReference>
<keyword evidence="5" id="KW-1185">Reference proteome</keyword>
<protein>
    <submittedName>
        <fullName evidence="4">Uncharacterized protein</fullName>
    </submittedName>
</protein>
<dbReference type="InterPro" id="IPR002110">
    <property type="entry name" value="Ankyrin_rpt"/>
</dbReference>
<dbReference type="InterPro" id="IPR036770">
    <property type="entry name" value="Ankyrin_rpt-contain_sf"/>
</dbReference>
<organism evidence="4 5">
    <name type="scientific">Artemia franciscana</name>
    <name type="common">Brine shrimp</name>
    <name type="synonym">Artemia sanfranciscana</name>
    <dbReference type="NCBI Taxonomy" id="6661"/>
    <lineage>
        <taxon>Eukaryota</taxon>
        <taxon>Metazoa</taxon>
        <taxon>Ecdysozoa</taxon>
        <taxon>Arthropoda</taxon>
        <taxon>Crustacea</taxon>
        <taxon>Branchiopoda</taxon>
        <taxon>Anostraca</taxon>
        <taxon>Artemiidae</taxon>
        <taxon>Artemia</taxon>
    </lineage>
</organism>
<dbReference type="PANTHER" id="PTHR24171:SF8">
    <property type="entry name" value="BRCA1-ASSOCIATED RING DOMAIN PROTEIN 1"/>
    <property type="match status" value="1"/>
</dbReference>
<keyword evidence="1" id="KW-0677">Repeat</keyword>
<dbReference type="GO" id="GO:0031436">
    <property type="term" value="C:BRCA1-BARD1 complex"/>
    <property type="evidence" value="ECO:0007669"/>
    <property type="project" value="TreeGrafter"/>
</dbReference>
<dbReference type="SUPFAM" id="SSF48403">
    <property type="entry name" value="Ankyrin repeat"/>
    <property type="match status" value="1"/>
</dbReference>
<evidence type="ECO:0000313" key="4">
    <source>
        <dbReference type="EMBL" id="KAK2714102.1"/>
    </source>
</evidence>